<keyword evidence="4 7" id="KW-1133">Transmembrane helix</keyword>
<geneLocation type="mitochondrion" evidence="10"/>
<evidence type="ECO:0000313" key="10">
    <source>
        <dbReference type="EMBL" id="AIK29153.1"/>
    </source>
</evidence>
<dbReference type="GO" id="GO:0005507">
    <property type="term" value="F:copper ion binding"/>
    <property type="evidence" value="ECO:0007669"/>
    <property type="project" value="InterPro"/>
</dbReference>
<evidence type="ECO:0000256" key="3">
    <source>
        <dbReference type="ARBA" id="ARBA00022692"/>
    </source>
</evidence>
<dbReference type="GO" id="GO:0016020">
    <property type="term" value="C:membrane"/>
    <property type="evidence" value="ECO:0007669"/>
    <property type="project" value="UniProtKB-SubCell"/>
</dbReference>
<evidence type="ECO:0000256" key="6">
    <source>
        <dbReference type="ARBA" id="ARBA00031389"/>
    </source>
</evidence>
<dbReference type="Gene3D" id="1.10.287.90">
    <property type="match status" value="1"/>
</dbReference>
<dbReference type="GeneID" id="20160252"/>
<dbReference type="PANTHER" id="PTHR22888:SF9">
    <property type="entry name" value="CYTOCHROME C OXIDASE SUBUNIT 2"/>
    <property type="match status" value="1"/>
</dbReference>
<dbReference type="EMBL" id="KJ806270">
    <property type="protein sequence ID" value="AIK29153.1"/>
    <property type="molecule type" value="Genomic_DNA"/>
</dbReference>
<dbReference type="RefSeq" id="YP_009054665.1">
    <property type="nucleotide sequence ID" value="NC_024760.1"/>
</dbReference>
<proteinExistence type="inferred from homology"/>
<evidence type="ECO:0000259" key="8">
    <source>
        <dbReference type="PROSITE" id="PS50857"/>
    </source>
</evidence>
<dbReference type="InterPro" id="IPR011759">
    <property type="entry name" value="Cyt_c_oxidase_su2_TM_dom"/>
</dbReference>
<organism evidence="10">
    <name type="scientific">Mychonastes homosphaera</name>
    <name type="common">Green alga</name>
    <name type="synonym">Chlorella homosphaera</name>
    <dbReference type="NCBI Taxonomy" id="31300"/>
    <lineage>
        <taxon>Eukaryota</taxon>
        <taxon>Viridiplantae</taxon>
        <taxon>Chlorophyta</taxon>
        <taxon>core chlorophytes</taxon>
        <taxon>Chlorophyceae</taxon>
        <taxon>CS clade</taxon>
        <taxon>Sphaeropleales</taxon>
        <taxon>Mychonastaceae</taxon>
        <taxon>Mychonastes</taxon>
    </lineage>
</organism>
<feature type="transmembrane region" description="Helical" evidence="7">
    <location>
        <begin position="39"/>
        <end position="59"/>
    </location>
</feature>
<name>A0A076VF39_MYCHS</name>
<dbReference type="GO" id="GO:0004129">
    <property type="term" value="F:cytochrome-c oxidase activity"/>
    <property type="evidence" value="ECO:0007669"/>
    <property type="project" value="InterPro"/>
</dbReference>
<dbReference type="Pfam" id="PF02790">
    <property type="entry name" value="COX2_TM"/>
    <property type="match status" value="1"/>
</dbReference>
<dbReference type="PANTHER" id="PTHR22888">
    <property type="entry name" value="CYTOCHROME C OXIDASE, SUBUNIT II"/>
    <property type="match status" value="1"/>
</dbReference>
<dbReference type="PROSITE" id="PS50857">
    <property type="entry name" value="COX2_CUA"/>
    <property type="match status" value="1"/>
</dbReference>
<keyword evidence="5 7" id="KW-0472">Membrane</keyword>
<evidence type="ECO:0000256" key="5">
    <source>
        <dbReference type="ARBA" id="ARBA00023136"/>
    </source>
</evidence>
<evidence type="ECO:0000259" key="9">
    <source>
        <dbReference type="PROSITE" id="PS50999"/>
    </source>
</evidence>
<comment type="similarity">
    <text evidence="2">Belongs to the cytochrome c oxidase subunit 2 family.</text>
</comment>
<evidence type="ECO:0000256" key="1">
    <source>
        <dbReference type="ARBA" id="ARBA00004141"/>
    </source>
</evidence>
<gene>
    <name evidence="10" type="primary">cox2a</name>
    <name evidence="10" type="ORF">EN17_g13</name>
</gene>
<sequence length="145" mass="16515">MTSFVWINSFADAPSAWQMGFQDPATAAMEGIVDLHHDICFFLVTILVLVLWLGGRIVIGFHHTIQPMPERFNHHTNLELVWAILPSIIVTLIALPSLTLIYTFDDLVARPALTVKVVGFQWGWRYEMKEHVQLSLINPDHLLTL</sequence>
<feature type="domain" description="Cytochrome oxidase subunit II transmembrane region profile" evidence="9">
    <location>
        <begin position="13"/>
        <end position="108"/>
    </location>
</feature>
<evidence type="ECO:0000256" key="7">
    <source>
        <dbReference type="SAM" id="Phobius"/>
    </source>
</evidence>
<dbReference type="InterPro" id="IPR045187">
    <property type="entry name" value="CcO_II"/>
</dbReference>
<dbReference type="SMR" id="A0A076VF39"/>
<dbReference type="InterPro" id="IPR002429">
    <property type="entry name" value="CcO_II-like_C"/>
</dbReference>
<dbReference type="AlphaFoldDB" id="A0A076VF39"/>
<dbReference type="PRINTS" id="PR01166">
    <property type="entry name" value="CYCOXIDASEII"/>
</dbReference>
<keyword evidence="10" id="KW-0496">Mitochondrion</keyword>
<keyword evidence="3 7" id="KW-0812">Transmembrane</keyword>
<dbReference type="InterPro" id="IPR036257">
    <property type="entry name" value="Cyt_c_oxidase_su2_TM_sf"/>
</dbReference>
<reference evidence="10" key="1">
    <citation type="journal article" date="2014" name="Genome Biol. Evol.">
        <title>Gene arrangement convergence, diverse intron content, and genetic code modifications in mitochondrial genomes of Sphaeropleales (Chlorophyta).</title>
        <authorList>
            <person name="Fucikova K."/>
            <person name="Lewis P.O."/>
            <person name="Gonzalez-Halphen D."/>
            <person name="Lewis L.A."/>
        </authorList>
    </citation>
    <scope>NUCLEOTIDE SEQUENCE</scope>
    <source>
        <strain evidence="10">CAUP H6502</strain>
    </source>
</reference>
<evidence type="ECO:0000256" key="4">
    <source>
        <dbReference type="ARBA" id="ARBA00022989"/>
    </source>
</evidence>
<feature type="transmembrane region" description="Helical" evidence="7">
    <location>
        <begin position="80"/>
        <end position="104"/>
    </location>
</feature>
<comment type="subcellular location">
    <subcellularLocation>
        <location evidence="1">Membrane</location>
        <topology evidence="1">Multi-pass membrane protein</topology>
    </subcellularLocation>
</comment>
<accession>A0A076VF39</accession>
<dbReference type="SUPFAM" id="SSF81464">
    <property type="entry name" value="Cytochrome c oxidase subunit II-like, transmembrane region"/>
    <property type="match status" value="1"/>
</dbReference>
<feature type="domain" description="Cytochrome oxidase subunit II copper A binding" evidence="8">
    <location>
        <begin position="110"/>
        <end position="145"/>
    </location>
</feature>
<dbReference type="GO" id="GO:0042773">
    <property type="term" value="P:ATP synthesis coupled electron transport"/>
    <property type="evidence" value="ECO:0007669"/>
    <property type="project" value="TreeGrafter"/>
</dbReference>
<dbReference type="PROSITE" id="PS50999">
    <property type="entry name" value="COX2_TM"/>
    <property type="match status" value="1"/>
</dbReference>
<evidence type="ECO:0000256" key="2">
    <source>
        <dbReference type="ARBA" id="ARBA00007866"/>
    </source>
</evidence>
<protein>
    <recommendedName>
        <fullName evidence="6">Cytochrome c oxidase polypeptide II</fullName>
    </recommendedName>
</protein>